<proteinExistence type="predicted"/>
<protein>
    <recommendedName>
        <fullName evidence="1">CoA-binding domain-containing protein</fullName>
    </recommendedName>
</protein>
<dbReference type="PANTHER" id="PTHR33303:SF2">
    <property type="entry name" value="COA-BINDING DOMAIN-CONTAINING PROTEIN"/>
    <property type="match status" value="1"/>
</dbReference>
<evidence type="ECO:0000259" key="1">
    <source>
        <dbReference type="SMART" id="SM00881"/>
    </source>
</evidence>
<dbReference type="InterPro" id="IPR003781">
    <property type="entry name" value="CoA-bd"/>
</dbReference>
<sequence>MLLLDEKKLAALLNEVKVIAVIGAVDKPGRPVDMVGRYLIETGFKVIPVHPKRQDVWGLKTYKSILDIPEHVDLVDVFRAPEFCPDHAEECLKLNTLPKVFWMQQGIFSPESREILSVKDITVIEDRCIMVDHKRLVGKKL</sequence>
<dbReference type="SUPFAM" id="SSF51735">
    <property type="entry name" value="NAD(P)-binding Rossmann-fold domains"/>
    <property type="match status" value="1"/>
</dbReference>
<dbReference type="STRING" id="246191.SAMN05660337_2079"/>
<name>A0A1G9HAS0_9BACT</name>
<dbReference type="Pfam" id="PF13380">
    <property type="entry name" value="CoA_binding_2"/>
    <property type="match status" value="1"/>
</dbReference>
<gene>
    <name evidence="2" type="ORF">SAMN05660337_2079</name>
</gene>
<evidence type="ECO:0000313" key="3">
    <source>
        <dbReference type="Proteomes" id="UP000199053"/>
    </source>
</evidence>
<organism evidence="2 3">
    <name type="scientific">Maridesulfovibrio ferrireducens</name>
    <dbReference type="NCBI Taxonomy" id="246191"/>
    <lineage>
        <taxon>Bacteria</taxon>
        <taxon>Pseudomonadati</taxon>
        <taxon>Thermodesulfobacteriota</taxon>
        <taxon>Desulfovibrionia</taxon>
        <taxon>Desulfovibrionales</taxon>
        <taxon>Desulfovibrionaceae</taxon>
        <taxon>Maridesulfovibrio</taxon>
    </lineage>
</organism>
<dbReference type="Proteomes" id="UP000199053">
    <property type="component" value="Unassembled WGS sequence"/>
</dbReference>
<dbReference type="InterPro" id="IPR036291">
    <property type="entry name" value="NAD(P)-bd_dom_sf"/>
</dbReference>
<dbReference type="SMART" id="SM00881">
    <property type="entry name" value="CoA_binding"/>
    <property type="match status" value="1"/>
</dbReference>
<reference evidence="3" key="1">
    <citation type="submission" date="2016-10" db="EMBL/GenBank/DDBJ databases">
        <authorList>
            <person name="Varghese N."/>
            <person name="Submissions S."/>
        </authorList>
    </citation>
    <scope>NUCLEOTIDE SEQUENCE [LARGE SCALE GENOMIC DNA]</scope>
    <source>
        <strain evidence="3">DSM 16995</strain>
    </source>
</reference>
<feature type="domain" description="CoA-binding" evidence="1">
    <location>
        <begin position="12"/>
        <end position="107"/>
    </location>
</feature>
<dbReference type="EMBL" id="FNGA01000003">
    <property type="protein sequence ID" value="SDL09975.1"/>
    <property type="molecule type" value="Genomic_DNA"/>
</dbReference>
<dbReference type="OrthoDB" id="9804695at2"/>
<accession>A0A1G9HAS0</accession>
<keyword evidence="3" id="KW-1185">Reference proteome</keyword>
<dbReference type="AlphaFoldDB" id="A0A1G9HAS0"/>
<dbReference type="RefSeq" id="WP_092160814.1">
    <property type="nucleotide sequence ID" value="NZ_FNGA01000003.1"/>
</dbReference>
<dbReference type="Gene3D" id="3.40.50.720">
    <property type="entry name" value="NAD(P)-binding Rossmann-like Domain"/>
    <property type="match status" value="1"/>
</dbReference>
<dbReference type="PANTHER" id="PTHR33303">
    <property type="entry name" value="CYTOPLASMIC PROTEIN-RELATED"/>
    <property type="match status" value="1"/>
</dbReference>
<evidence type="ECO:0000313" key="2">
    <source>
        <dbReference type="EMBL" id="SDL09975.1"/>
    </source>
</evidence>